<dbReference type="GeneID" id="54634209"/>
<proteinExistence type="predicted"/>
<dbReference type="AlphaFoldDB" id="A0A8B8V175"/>
<feature type="region of interest" description="Disordered" evidence="1">
    <location>
        <begin position="113"/>
        <end position="154"/>
    </location>
</feature>
<dbReference type="VEuPathDB" id="FungiDB:SPAR_P02670"/>
<reference evidence="2" key="3">
    <citation type="submission" date="2025-07" db="EMBL/GenBank/DDBJ databases">
        <authorList>
            <consortium name="NCBI Genome Project"/>
        </authorList>
    </citation>
    <scope>NUCLEOTIDE SEQUENCE</scope>
    <source>
        <strain evidence="2">CBS432</strain>
    </source>
</reference>
<name>A0A8B8V175_SACPA</name>
<dbReference type="OrthoDB" id="4038243at2759"/>
<reference evidence="2" key="4">
    <citation type="submission" date="2025-08" db="UniProtKB">
        <authorList>
            <consortium name="RefSeq"/>
        </authorList>
    </citation>
    <scope>IDENTIFICATION</scope>
    <source>
        <strain evidence="2">CBS432</strain>
    </source>
</reference>
<evidence type="ECO:0000313" key="2">
    <source>
        <dbReference type="RefSeq" id="XP_033769764.1"/>
    </source>
</evidence>
<dbReference type="KEGG" id="spao:SPAR_P02670"/>
<feature type="compositionally biased region" description="Basic and acidic residues" evidence="1">
    <location>
        <begin position="145"/>
        <end position="154"/>
    </location>
</feature>
<reference evidence="2" key="2">
    <citation type="submission" date="2020-01" db="EMBL/GenBank/DDBJ databases">
        <title>Population-level Yeast Reference Genomes.</title>
        <authorList>
            <person name="Yue J.-X."/>
        </authorList>
    </citation>
    <scope>NUCLEOTIDE SEQUENCE</scope>
    <source>
        <strain evidence="2">CBS432</strain>
    </source>
</reference>
<evidence type="ECO:0000256" key="1">
    <source>
        <dbReference type="SAM" id="MobiDB-lite"/>
    </source>
</evidence>
<reference evidence="2" key="1">
    <citation type="journal article" date="2017" name="Nat. Genet.">
        <title>Contrasting evolutionary genome dynamics between domesticated and wild yeasts.</title>
        <authorList>
            <person name="Yue J.X."/>
            <person name="Li J."/>
            <person name="Aigrain L."/>
            <person name="Hallin J."/>
            <person name="Persson K."/>
            <person name="Oliver K."/>
            <person name="Bergstrom A."/>
            <person name="Coupland P."/>
            <person name="Warringer J."/>
            <person name="Lagomarsino M.C."/>
            <person name="Fischer G."/>
            <person name="Durbin R."/>
            <person name="Liti G."/>
        </authorList>
    </citation>
    <scope>NUCLEOTIDE SEQUENCE</scope>
    <source>
        <strain evidence="2">CBS432</strain>
    </source>
</reference>
<accession>A0A8B8V175</accession>
<protein>
    <submittedName>
        <fullName evidence="2">Hal1p</fullName>
    </submittedName>
</protein>
<feature type="compositionally biased region" description="Polar residues" evidence="1">
    <location>
        <begin position="125"/>
        <end position="140"/>
    </location>
</feature>
<organism evidence="2">
    <name type="scientific">Saccharomyces paradoxus</name>
    <name type="common">Yeast</name>
    <name type="synonym">Saccharomyces douglasii</name>
    <dbReference type="NCBI Taxonomy" id="27291"/>
    <lineage>
        <taxon>Eukaryota</taxon>
        <taxon>Fungi</taxon>
        <taxon>Dikarya</taxon>
        <taxon>Ascomycota</taxon>
        <taxon>Saccharomycotina</taxon>
        <taxon>Saccharomycetes</taxon>
        <taxon>Saccharomycetales</taxon>
        <taxon>Saccharomycetaceae</taxon>
        <taxon>Saccharomyces</taxon>
    </lineage>
</organism>
<dbReference type="RefSeq" id="XP_033769764.1">
    <property type="nucleotide sequence ID" value="XM_033913873.1"/>
</dbReference>
<gene>
    <name evidence="2" type="primary">HAL1</name>
    <name evidence="2" type="ORF">SPAR_P02670</name>
</gene>
<sequence>MQLKDLGLHDYTLKNLMYENNCCKFYDAVDENNTSYVLKFVPSDMTSEGDTFPFVDCFEVKEGVFLVYSSNNFAKEGTDYFTYTGSSEMEVSIPSTASEAEKKRQFIETYNPKHLKRGAKEQQDVKSSTSNESAVANNLSGKKKQIWEHRVPTN</sequence>